<dbReference type="Gene3D" id="1.10.10.10">
    <property type="entry name" value="Winged helix-like DNA-binding domain superfamily/Winged helix DNA-binding domain"/>
    <property type="match status" value="1"/>
</dbReference>
<organism evidence="3 4">
    <name type="scientific">Ktedonosporobacter rubrisoli</name>
    <dbReference type="NCBI Taxonomy" id="2509675"/>
    <lineage>
        <taxon>Bacteria</taxon>
        <taxon>Bacillati</taxon>
        <taxon>Chloroflexota</taxon>
        <taxon>Ktedonobacteria</taxon>
        <taxon>Ktedonobacterales</taxon>
        <taxon>Ktedonosporobacteraceae</taxon>
        <taxon>Ktedonosporobacter</taxon>
    </lineage>
</organism>
<dbReference type="GO" id="GO:0003677">
    <property type="term" value="F:DNA binding"/>
    <property type="evidence" value="ECO:0007669"/>
    <property type="project" value="UniProtKB-KW"/>
</dbReference>
<dbReference type="CDD" id="cd06170">
    <property type="entry name" value="LuxR_C_like"/>
    <property type="match status" value="1"/>
</dbReference>
<keyword evidence="1" id="KW-0238">DNA-binding</keyword>
<dbReference type="PANTHER" id="PTHR43214">
    <property type="entry name" value="TWO-COMPONENT RESPONSE REGULATOR"/>
    <property type="match status" value="1"/>
</dbReference>
<evidence type="ECO:0000256" key="1">
    <source>
        <dbReference type="ARBA" id="ARBA00023125"/>
    </source>
</evidence>
<accession>A0A4P6JQ11</accession>
<feature type="domain" description="HTH luxR-type" evidence="2">
    <location>
        <begin position="131"/>
        <end position="196"/>
    </location>
</feature>
<evidence type="ECO:0000259" key="2">
    <source>
        <dbReference type="PROSITE" id="PS50043"/>
    </source>
</evidence>
<protein>
    <submittedName>
        <fullName evidence="3">Response regulator transcription factor</fullName>
    </submittedName>
</protein>
<dbReference type="KEGG" id="kbs:EPA93_15105"/>
<dbReference type="EMBL" id="CP035758">
    <property type="protein sequence ID" value="QBD77250.1"/>
    <property type="molecule type" value="Genomic_DNA"/>
</dbReference>
<dbReference type="SMART" id="SM00421">
    <property type="entry name" value="HTH_LUXR"/>
    <property type="match status" value="1"/>
</dbReference>
<dbReference type="GO" id="GO:0006355">
    <property type="term" value="P:regulation of DNA-templated transcription"/>
    <property type="evidence" value="ECO:0007669"/>
    <property type="project" value="InterPro"/>
</dbReference>
<dbReference type="InterPro" id="IPR036388">
    <property type="entry name" value="WH-like_DNA-bd_sf"/>
</dbReference>
<dbReference type="OrthoDB" id="163534at2"/>
<dbReference type="PRINTS" id="PR00038">
    <property type="entry name" value="HTHLUXR"/>
</dbReference>
<dbReference type="RefSeq" id="WP_129888313.1">
    <property type="nucleotide sequence ID" value="NZ_CP035758.1"/>
</dbReference>
<dbReference type="InterPro" id="IPR000792">
    <property type="entry name" value="Tscrpt_reg_LuxR_C"/>
</dbReference>
<evidence type="ECO:0000313" key="3">
    <source>
        <dbReference type="EMBL" id="QBD77250.1"/>
    </source>
</evidence>
<dbReference type="SUPFAM" id="SSF46894">
    <property type="entry name" value="C-terminal effector domain of the bipartite response regulators"/>
    <property type="match status" value="1"/>
</dbReference>
<dbReference type="Proteomes" id="UP000290365">
    <property type="component" value="Chromosome"/>
</dbReference>
<reference evidence="3 4" key="1">
    <citation type="submission" date="2019-01" db="EMBL/GenBank/DDBJ databases">
        <title>Ktedonosporobacter rubrisoli SCAWS-G2.</title>
        <authorList>
            <person name="Huang Y."/>
            <person name="Yan B."/>
        </authorList>
    </citation>
    <scope>NUCLEOTIDE SEQUENCE [LARGE SCALE GENOMIC DNA]</scope>
    <source>
        <strain evidence="3 4">SCAWS-G2</strain>
    </source>
</reference>
<gene>
    <name evidence="3" type="ORF">EPA93_15105</name>
</gene>
<dbReference type="InterPro" id="IPR016032">
    <property type="entry name" value="Sig_transdc_resp-reg_C-effctor"/>
</dbReference>
<dbReference type="InterPro" id="IPR039420">
    <property type="entry name" value="WalR-like"/>
</dbReference>
<dbReference type="PROSITE" id="PS50043">
    <property type="entry name" value="HTH_LUXR_2"/>
    <property type="match status" value="1"/>
</dbReference>
<evidence type="ECO:0000313" key="4">
    <source>
        <dbReference type="Proteomes" id="UP000290365"/>
    </source>
</evidence>
<dbReference type="Pfam" id="PF00196">
    <property type="entry name" value="GerE"/>
    <property type="match status" value="1"/>
</dbReference>
<sequence length="208" mass="23083">MNNRLEREAEYVDYFVHLTSVTETLCGHAEGVANKLCEEVMKVTKGNAIIVMNSPQLNLQTTLLRCDPISVRFPVRFRGIVYGEMYIKASPHHPSYPSLPLPIAHALAQTCGLILHTLEVSALTLNRNQGNKGLHGAITKRQREVLVLMMHGYDQDAIAEALSISRATVSKHRQNIYQELGVHNEKDALLVAYQAGIVSPIEDISAND</sequence>
<keyword evidence="4" id="KW-1185">Reference proteome</keyword>
<dbReference type="AlphaFoldDB" id="A0A4P6JQ11"/>
<name>A0A4P6JQ11_KTERU</name>
<dbReference type="PANTHER" id="PTHR43214:SF43">
    <property type="entry name" value="TWO-COMPONENT RESPONSE REGULATOR"/>
    <property type="match status" value="1"/>
</dbReference>
<proteinExistence type="predicted"/>